<evidence type="ECO:0000313" key="2">
    <source>
        <dbReference type="EMBL" id="MCQ8896986.1"/>
    </source>
</evidence>
<keyword evidence="3" id="KW-1185">Reference proteome</keyword>
<dbReference type="Proteomes" id="UP001204142">
    <property type="component" value="Unassembled WGS sequence"/>
</dbReference>
<evidence type="ECO:0000256" key="1">
    <source>
        <dbReference type="SAM" id="MobiDB-lite"/>
    </source>
</evidence>
<comment type="caution">
    <text evidence="2">The sequence shown here is derived from an EMBL/GenBank/DDBJ whole genome shotgun (WGS) entry which is preliminary data.</text>
</comment>
<name>A0ABT1WHJ3_9BURK</name>
<gene>
    <name evidence="2" type="ORF">NQT62_11135</name>
</gene>
<feature type="region of interest" description="Disordered" evidence="1">
    <location>
        <begin position="724"/>
        <end position="750"/>
    </location>
</feature>
<dbReference type="RefSeq" id="WP_256764774.1">
    <property type="nucleotide sequence ID" value="NZ_JANIGO010000003.1"/>
</dbReference>
<protein>
    <submittedName>
        <fullName evidence="2">Uncharacterized protein</fullName>
    </submittedName>
</protein>
<proteinExistence type="predicted"/>
<reference evidence="2 3" key="1">
    <citation type="submission" date="2022-07" db="EMBL/GenBank/DDBJ databases">
        <authorList>
            <person name="Xamxidin M."/>
            <person name="Wu M."/>
        </authorList>
    </citation>
    <scope>NUCLEOTIDE SEQUENCE [LARGE SCALE GENOMIC DNA]</scope>
    <source>
        <strain evidence="2 3">NBRC 111650</strain>
    </source>
</reference>
<dbReference type="EMBL" id="JANIGO010000003">
    <property type="protein sequence ID" value="MCQ8896986.1"/>
    <property type="molecule type" value="Genomic_DNA"/>
</dbReference>
<accession>A0ABT1WHJ3</accession>
<organism evidence="2 3">
    <name type="scientific">Limnobacter humi</name>
    <dbReference type="NCBI Taxonomy" id="1778671"/>
    <lineage>
        <taxon>Bacteria</taxon>
        <taxon>Pseudomonadati</taxon>
        <taxon>Pseudomonadota</taxon>
        <taxon>Betaproteobacteria</taxon>
        <taxon>Burkholderiales</taxon>
        <taxon>Burkholderiaceae</taxon>
        <taxon>Limnobacter</taxon>
    </lineage>
</organism>
<sequence>MARANPQLLTRLKQSLNADPPETGVEARNTQLTHFIESIVKEPLKTAPDRPWTDTQSSLMKEAVDNVLTSTGTSLSACLNPDRSLTALGERIALDCKLEFARMLVECNNRNFQKLGFNNACEFNCPGLANYDRETCRAYVKSVHDTLFINASNPPKTRLERLEDALLSKFKFAAPLDERNLRAWLGNKLASADVITPRGLAELFKNLNEAIWGRLNNHERSEPAIIPEKTEQLRKLINSYKKTNDSRFSEAEIRRVLPQLSLRFLRAELSTDAHLKHEFAFALMAKLMNPDELKGFSPEHLNGYTLKAPEVGLRLMAGLPVARALPANDTIPSAYRKREQPVQLPRFSASVLNMKNDFARQGRFRVYTNQAMQAMEALTIAEHTKPDWGIDKRARTIARALRDSAFVWDNTANDDQVKLKVNNSVDWSSPLRNDHKKFVDHVYRFATAPALNPDQQPQSKEQQEFNTQLTQASNDLFQAKFVQAGFSARKFDRATKANQGLYSKGLKINRPARRWLGAETASLQFHKNWSARIIRYIASWWSYGMPNSVSGRPSANAARLRMMEETSDALLARMIRKSAGDVLAANTAEVKTALENNLGFADGNKEWTYGELAEVGKLVFVAARDDVLTAKLTVDQLRFFDLHNATGTEKEKLSAGGLLSTQLIKFAHLSNNPRQPLPSVDEIKNFKKLLTFVVAHSAVKEPNLTHLADNPAPANVAVTRPVGANPPVVVDNRNRNRVGSAGHPSRPRSMATVARRTAQSEGTLLSDFFPAESRSGQKTRMYGEGGILLDEHAYKGIERYVLTRSTAGGEALSVGKLKICLDSILGHPELIGQSKNKYYKAAESSFLNKVCDILSDREKINNVVEPLASDLWFDNGSARQETENLSKLKVTREFFIRELAKLDSNHSRFTAAYAEHYVGMLSSRNQEDFDQKFEEVKAIYRQLNPKPVQNPA</sequence>
<evidence type="ECO:0000313" key="3">
    <source>
        <dbReference type="Proteomes" id="UP001204142"/>
    </source>
</evidence>